<dbReference type="OrthoDB" id="649663at2"/>
<dbReference type="STRING" id="1121884.SAMN02745131_00975"/>
<dbReference type="PROSITE" id="PS51257">
    <property type="entry name" value="PROKAR_LIPOPROTEIN"/>
    <property type="match status" value="1"/>
</dbReference>
<dbReference type="Proteomes" id="UP000184048">
    <property type="component" value="Unassembled WGS sequence"/>
</dbReference>
<evidence type="ECO:0000313" key="1">
    <source>
        <dbReference type="EMBL" id="SHE72417.1"/>
    </source>
</evidence>
<dbReference type="AlphaFoldDB" id="A0A1M4VU31"/>
<keyword evidence="2" id="KW-1185">Reference proteome</keyword>
<organism evidence="1 2">
    <name type="scientific">Flavisolibacter ginsengisoli DSM 18119</name>
    <dbReference type="NCBI Taxonomy" id="1121884"/>
    <lineage>
        <taxon>Bacteria</taxon>
        <taxon>Pseudomonadati</taxon>
        <taxon>Bacteroidota</taxon>
        <taxon>Chitinophagia</taxon>
        <taxon>Chitinophagales</taxon>
        <taxon>Chitinophagaceae</taxon>
        <taxon>Flavisolibacter</taxon>
    </lineage>
</organism>
<evidence type="ECO:0000313" key="2">
    <source>
        <dbReference type="Proteomes" id="UP000184048"/>
    </source>
</evidence>
<dbReference type="RefSeq" id="WP_072834108.1">
    <property type="nucleotide sequence ID" value="NZ_FQUU01000003.1"/>
</dbReference>
<reference evidence="1 2" key="1">
    <citation type="submission" date="2016-11" db="EMBL/GenBank/DDBJ databases">
        <authorList>
            <person name="Jaros S."/>
            <person name="Januszkiewicz K."/>
            <person name="Wedrychowicz H."/>
        </authorList>
    </citation>
    <scope>NUCLEOTIDE SEQUENCE [LARGE SCALE GENOMIC DNA]</scope>
    <source>
        <strain evidence="1 2">DSM 18119</strain>
    </source>
</reference>
<sequence length="290" mass="30666">MNNNIFKFFFAAIVLFTMGACKKNNLVIDKEVIPPSFAKFNSTKLTSTYYVSSANTPFKIPVGITAVADKDRTVTFTYESPTGAAQGTQYTAPTSLVIPAGKALDSLAIQGIYAGYPSSSKIDTVKVTISNGDVAASAYNNVYTVVMRKYCDVDGANLIGNYANSTDTYNGGASSKPNYTATISNWTTLTPTSATVVIKNLGATSDNGWGPFDVTDGAITPGLTATLDWSNPANFSVTIPQQNYFGSGSAVSTITATGTFSSCDNTFNIVAKVKYAGNGSTYTHTSILRR</sequence>
<dbReference type="EMBL" id="FQUU01000003">
    <property type="protein sequence ID" value="SHE72417.1"/>
    <property type="molecule type" value="Genomic_DNA"/>
</dbReference>
<protein>
    <submittedName>
        <fullName evidence="1">Uncharacterized protein</fullName>
    </submittedName>
</protein>
<proteinExistence type="predicted"/>
<name>A0A1M4VU31_9BACT</name>
<gene>
    <name evidence="1" type="ORF">SAMN02745131_00975</name>
</gene>
<accession>A0A1M4VU31</accession>